<evidence type="ECO:0000313" key="2">
    <source>
        <dbReference type="Proteomes" id="UP000230069"/>
    </source>
</evidence>
<dbReference type="EMBL" id="KZ305037">
    <property type="protein sequence ID" value="PIA42325.1"/>
    <property type="molecule type" value="Genomic_DNA"/>
</dbReference>
<name>A0A2G5DFN0_AQUCA</name>
<dbReference type="Pfam" id="PF20168">
    <property type="entry name" value="PDS5"/>
    <property type="match status" value="1"/>
</dbReference>
<dbReference type="Proteomes" id="UP000230069">
    <property type="component" value="Unassembled WGS sequence"/>
</dbReference>
<gene>
    <name evidence="1" type="ORF">AQUCO_02000044v1</name>
</gene>
<dbReference type="OrthoDB" id="200660at2759"/>
<reference evidence="1 2" key="1">
    <citation type="submission" date="2017-09" db="EMBL/GenBank/DDBJ databases">
        <title>WGS assembly of Aquilegia coerulea Goldsmith.</title>
        <authorList>
            <person name="Hodges S."/>
            <person name="Kramer E."/>
            <person name="Nordborg M."/>
            <person name="Tomkins J."/>
            <person name="Borevitz J."/>
            <person name="Derieg N."/>
            <person name="Yan J."/>
            <person name="Mihaltcheva S."/>
            <person name="Hayes R.D."/>
            <person name="Rokhsar D."/>
        </authorList>
    </citation>
    <scope>NUCLEOTIDE SEQUENCE [LARGE SCALE GENOMIC DNA]</scope>
    <source>
        <strain evidence="2">cv. Goldsmith</strain>
    </source>
</reference>
<dbReference type="InParanoid" id="A0A2G5DFN0"/>
<proteinExistence type="predicted"/>
<keyword evidence="2" id="KW-1185">Reference proteome</keyword>
<organism evidence="1 2">
    <name type="scientific">Aquilegia coerulea</name>
    <name type="common">Rocky mountain columbine</name>
    <dbReference type="NCBI Taxonomy" id="218851"/>
    <lineage>
        <taxon>Eukaryota</taxon>
        <taxon>Viridiplantae</taxon>
        <taxon>Streptophyta</taxon>
        <taxon>Embryophyta</taxon>
        <taxon>Tracheophyta</taxon>
        <taxon>Spermatophyta</taxon>
        <taxon>Magnoliopsida</taxon>
        <taxon>Ranunculales</taxon>
        <taxon>Ranunculaceae</taxon>
        <taxon>Thalictroideae</taxon>
        <taxon>Aquilegia</taxon>
    </lineage>
</organism>
<dbReference type="STRING" id="218851.A0A2G5DFN0"/>
<protein>
    <submittedName>
        <fullName evidence="1">Uncharacterized protein</fullName>
    </submittedName>
</protein>
<evidence type="ECO:0000313" key="1">
    <source>
        <dbReference type="EMBL" id="PIA42325.1"/>
    </source>
</evidence>
<dbReference type="AlphaFoldDB" id="A0A2G5DFN0"/>
<sequence length="164" mass="18642">MANLVLAGLVFSRLDPMIVGFGNFLWKASEGFNKFVAYEFGDGLLVTLKGVCVSLDVLKIYRSQPIRSVGVNEEKSPFPLWVQNIHKQKHQLQHLVWDPSSHVRIFFLDKIHKLLKDHAIPSRYACAFALAASDCLRDVQTNATLIFILLYLNLYFRSQSISVC</sequence>
<accession>A0A2G5DFN0</accession>